<keyword evidence="7" id="KW-1185">Reference proteome</keyword>
<keyword evidence="2" id="KW-0238">DNA-binding</keyword>
<dbReference type="GO" id="GO:0006355">
    <property type="term" value="P:regulation of DNA-templated transcription"/>
    <property type="evidence" value="ECO:0007669"/>
    <property type="project" value="InterPro"/>
</dbReference>
<dbReference type="SUPFAM" id="SSF101941">
    <property type="entry name" value="NAC domain"/>
    <property type="match status" value="1"/>
</dbReference>
<evidence type="ECO:0000256" key="3">
    <source>
        <dbReference type="ARBA" id="ARBA00023163"/>
    </source>
</evidence>
<dbReference type="PANTHER" id="PTHR31719">
    <property type="entry name" value="NAC TRANSCRIPTION FACTOR 56"/>
    <property type="match status" value="1"/>
</dbReference>
<proteinExistence type="predicted"/>
<organism evidence="6 7">
    <name type="scientific">Oldenlandia corymbosa var. corymbosa</name>
    <dbReference type="NCBI Taxonomy" id="529605"/>
    <lineage>
        <taxon>Eukaryota</taxon>
        <taxon>Viridiplantae</taxon>
        <taxon>Streptophyta</taxon>
        <taxon>Embryophyta</taxon>
        <taxon>Tracheophyta</taxon>
        <taxon>Spermatophyta</taxon>
        <taxon>Magnoliopsida</taxon>
        <taxon>eudicotyledons</taxon>
        <taxon>Gunneridae</taxon>
        <taxon>Pentapetalae</taxon>
        <taxon>asterids</taxon>
        <taxon>lamiids</taxon>
        <taxon>Gentianales</taxon>
        <taxon>Rubiaceae</taxon>
        <taxon>Rubioideae</taxon>
        <taxon>Spermacoceae</taxon>
        <taxon>Hedyotis-Oldenlandia complex</taxon>
        <taxon>Oldenlandia</taxon>
    </lineage>
</organism>
<dbReference type="PANTHER" id="PTHR31719:SF212">
    <property type="entry name" value="NAC DOMAIN-CONTAINING PROTEIN 72-LIKE"/>
    <property type="match status" value="1"/>
</dbReference>
<evidence type="ECO:0000256" key="2">
    <source>
        <dbReference type="ARBA" id="ARBA00023125"/>
    </source>
</evidence>
<dbReference type="InterPro" id="IPR003441">
    <property type="entry name" value="NAC-dom"/>
</dbReference>
<gene>
    <name evidence="6" type="ORF">OLC1_LOCUS5301</name>
</gene>
<evidence type="ECO:0000313" key="7">
    <source>
        <dbReference type="Proteomes" id="UP001161247"/>
    </source>
</evidence>
<keyword evidence="4" id="KW-0539">Nucleus</keyword>
<dbReference type="Gene3D" id="2.170.150.80">
    <property type="entry name" value="NAC domain"/>
    <property type="match status" value="1"/>
</dbReference>
<dbReference type="EMBL" id="OX459119">
    <property type="protein sequence ID" value="CAI9094029.1"/>
    <property type="molecule type" value="Genomic_DNA"/>
</dbReference>
<protein>
    <submittedName>
        <fullName evidence="6">OLC1v1029672C1</fullName>
    </submittedName>
</protein>
<dbReference type="AlphaFoldDB" id="A0AAV1CHF1"/>
<name>A0AAV1CHF1_OLDCO</name>
<keyword evidence="3" id="KW-0804">Transcription</keyword>
<feature type="domain" description="NAC" evidence="5">
    <location>
        <begin position="50"/>
        <end position="233"/>
    </location>
</feature>
<reference evidence="6" key="1">
    <citation type="submission" date="2023-03" db="EMBL/GenBank/DDBJ databases">
        <authorList>
            <person name="Julca I."/>
        </authorList>
    </citation>
    <scope>NUCLEOTIDE SEQUENCE</scope>
</reference>
<dbReference type="GO" id="GO:0003677">
    <property type="term" value="F:DNA binding"/>
    <property type="evidence" value="ECO:0007669"/>
    <property type="project" value="UniProtKB-KW"/>
</dbReference>
<evidence type="ECO:0000259" key="5">
    <source>
        <dbReference type="PROSITE" id="PS51005"/>
    </source>
</evidence>
<dbReference type="InterPro" id="IPR036093">
    <property type="entry name" value="NAC_dom_sf"/>
</dbReference>
<dbReference type="Proteomes" id="UP001161247">
    <property type="component" value="Chromosome 2"/>
</dbReference>
<keyword evidence="1" id="KW-0805">Transcription regulation</keyword>
<evidence type="ECO:0000313" key="6">
    <source>
        <dbReference type="EMBL" id="CAI9094029.1"/>
    </source>
</evidence>
<dbReference type="PROSITE" id="PS51005">
    <property type="entry name" value="NAC"/>
    <property type="match status" value="1"/>
</dbReference>
<evidence type="ECO:0000256" key="4">
    <source>
        <dbReference type="ARBA" id="ARBA00023242"/>
    </source>
</evidence>
<sequence>MSNFNIPDPCSSSGYNQLQLVPTNGWSSSTTERGESSHSKDEETLPNIYIPLGYRFKPTDHELLVYLREKVDHDINVGFIIHEDVYQYAPQELMDKYKGSGFFDLSEGCKMYFFSPVKRKDRSDSKNDRRVAKDGIVKGYWKASTAKVEIPSPEMMTVGRRSSLVYYPKQDSSWLMYEYRLTEKMYLGNKESVSHVSNRPRVQVTPGVRVTGPVSTIEGNKESALALCVVYIRGSKSKKGEGS</sequence>
<evidence type="ECO:0000256" key="1">
    <source>
        <dbReference type="ARBA" id="ARBA00023015"/>
    </source>
</evidence>
<dbReference type="Pfam" id="PF02365">
    <property type="entry name" value="NAM"/>
    <property type="match status" value="1"/>
</dbReference>
<accession>A0AAV1CHF1</accession>